<reference evidence="1" key="1">
    <citation type="submission" date="2020-12" db="EMBL/GenBank/DDBJ databases">
        <title>WGS assembly of Carya illinoinensis cv. Pawnee.</title>
        <authorList>
            <person name="Platts A."/>
            <person name="Shu S."/>
            <person name="Wright S."/>
            <person name="Barry K."/>
            <person name="Edger P."/>
            <person name="Pires J.C."/>
            <person name="Schmutz J."/>
        </authorList>
    </citation>
    <scope>NUCLEOTIDE SEQUENCE</scope>
    <source>
        <tissue evidence="1">Leaf</tissue>
    </source>
</reference>
<accession>A0A8T1PIV6</accession>
<evidence type="ECO:0000313" key="3">
    <source>
        <dbReference type="Proteomes" id="UP000811609"/>
    </source>
</evidence>
<comment type="caution">
    <text evidence="1">The sequence shown here is derived from an EMBL/GenBank/DDBJ whole genome shotgun (WGS) entry which is preliminary data.</text>
</comment>
<evidence type="ECO:0000313" key="1">
    <source>
        <dbReference type="EMBL" id="KAG6641663.1"/>
    </source>
</evidence>
<dbReference type="EMBL" id="CM031833">
    <property type="protein sequence ID" value="KAG6695251.1"/>
    <property type="molecule type" value="Genomic_DNA"/>
</dbReference>
<name>A0A8T1PIV6_CARIL</name>
<protein>
    <submittedName>
        <fullName evidence="1">Uncharacterized protein</fullName>
    </submittedName>
</protein>
<dbReference type="Proteomes" id="UP000811246">
    <property type="component" value="Chromosome 9"/>
</dbReference>
<keyword evidence="3" id="KW-1185">Reference proteome</keyword>
<gene>
    <name evidence="1" type="ORF">CIPAW_09G090600</name>
    <name evidence="2" type="ORF">I3842_09G087900</name>
</gene>
<dbReference type="Proteomes" id="UP000811609">
    <property type="component" value="Chromosome 9"/>
</dbReference>
<dbReference type="AlphaFoldDB" id="A0A8T1PIV6"/>
<dbReference type="PANTHER" id="PTHR35687">
    <property type="entry name" value="OS07G0516700 PROTEIN"/>
    <property type="match status" value="1"/>
</dbReference>
<organism evidence="1 3">
    <name type="scientific">Carya illinoinensis</name>
    <name type="common">Pecan</name>
    <dbReference type="NCBI Taxonomy" id="32201"/>
    <lineage>
        <taxon>Eukaryota</taxon>
        <taxon>Viridiplantae</taxon>
        <taxon>Streptophyta</taxon>
        <taxon>Embryophyta</taxon>
        <taxon>Tracheophyta</taxon>
        <taxon>Spermatophyta</taxon>
        <taxon>Magnoliopsida</taxon>
        <taxon>eudicotyledons</taxon>
        <taxon>Gunneridae</taxon>
        <taxon>Pentapetalae</taxon>
        <taxon>rosids</taxon>
        <taxon>fabids</taxon>
        <taxon>Fagales</taxon>
        <taxon>Juglandaceae</taxon>
        <taxon>Carya</taxon>
    </lineage>
</organism>
<evidence type="ECO:0000313" key="2">
    <source>
        <dbReference type="EMBL" id="KAG6695251.1"/>
    </source>
</evidence>
<sequence>MEKALLRGQLYAYSKLDHEDPEEKKHRQAQFLIHKVLFQADNLRRQSFLRIRICKLKVKIGKRLKKLRKSVLLGISAARVGVYKRVIIHMKAWKRLFHRGQTIVSLPSVFA</sequence>
<proteinExistence type="predicted"/>
<dbReference type="PANTHER" id="PTHR35687:SF1">
    <property type="entry name" value="OS07G0516700 PROTEIN"/>
    <property type="match status" value="1"/>
</dbReference>
<dbReference type="EMBL" id="CM031817">
    <property type="protein sequence ID" value="KAG6641663.1"/>
    <property type="molecule type" value="Genomic_DNA"/>
</dbReference>
<reference evidence="2" key="2">
    <citation type="submission" date="2021-01" db="EMBL/GenBank/DDBJ databases">
        <authorList>
            <person name="Lovell J.T."/>
            <person name="Bentley N."/>
            <person name="Bhattarai G."/>
            <person name="Jenkins J.W."/>
            <person name="Sreedasyam A."/>
            <person name="Alarcon Y."/>
            <person name="Bock C."/>
            <person name="Boston L."/>
            <person name="Carlson J."/>
            <person name="Cervantes K."/>
            <person name="Clermont K."/>
            <person name="Krom N."/>
            <person name="Kubenka K."/>
            <person name="Mamidi S."/>
            <person name="Mattison C."/>
            <person name="Monteros M."/>
            <person name="Pisani C."/>
            <person name="Plott C."/>
            <person name="Rajasekar S."/>
            <person name="Rhein H.S."/>
            <person name="Rohla C."/>
            <person name="Song M."/>
            <person name="Hilaire R.S."/>
            <person name="Shu S."/>
            <person name="Wells L."/>
            <person name="Wang X."/>
            <person name="Webber J."/>
            <person name="Heerema R.J."/>
            <person name="Klein P."/>
            <person name="Conner P."/>
            <person name="Grauke L."/>
            <person name="Grimwood J."/>
            <person name="Schmutz J."/>
            <person name="Randall J.J."/>
        </authorList>
    </citation>
    <scope>NUCLEOTIDE SEQUENCE</scope>
    <source>
        <tissue evidence="2">Leaf</tissue>
    </source>
</reference>